<gene>
    <name evidence="1" type="ORF">GCM10022218_44600</name>
</gene>
<sequence length="194" mass="23285">MHDLTWDTLQQLKQHNQALEEIDFEIAELEYLLFPIEQDLDILEVFLKIKDPSVLPFDKHDEVTEISIDLEDFYKGVIYHNQHIQDLHDDVSREYQWFNAHFEMIYEKEGWINEALWNDIHLIYKNYLGAQVDIVSLDRDQEEFREVLAEVNDVQDNYNEYGEVIFNSFNALHTRSQECYKRAEIVNKGLDELK</sequence>
<keyword evidence="2" id="KW-1185">Reference proteome</keyword>
<proteinExistence type="predicted"/>
<protein>
    <submittedName>
        <fullName evidence="1">Uncharacterized protein</fullName>
    </submittedName>
</protein>
<dbReference type="EMBL" id="BAAAZK010000008">
    <property type="protein sequence ID" value="GAA4184379.1"/>
    <property type="molecule type" value="Genomic_DNA"/>
</dbReference>
<dbReference type="Proteomes" id="UP001500167">
    <property type="component" value="Unassembled WGS sequence"/>
</dbReference>
<reference evidence="2" key="1">
    <citation type="journal article" date="2019" name="Int. J. Syst. Evol. Microbiol.">
        <title>The Global Catalogue of Microorganisms (GCM) 10K type strain sequencing project: providing services to taxonomists for standard genome sequencing and annotation.</title>
        <authorList>
            <consortium name="The Broad Institute Genomics Platform"/>
            <consortium name="The Broad Institute Genome Sequencing Center for Infectious Disease"/>
            <person name="Wu L."/>
            <person name="Ma J."/>
        </authorList>
    </citation>
    <scope>NUCLEOTIDE SEQUENCE [LARGE SCALE GENOMIC DNA]</scope>
    <source>
        <strain evidence="2">JCM 16722</strain>
    </source>
</reference>
<accession>A0ABP8AI99</accession>
<evidence type="ECO:0000313" key="1">
    <source>
        <dbReference type="EMBL" id="GAA4184379.1"/>
    </source>
</evidence>
<organism evidence="1 2">
    <name type="scientific">Sphingobacterium ginsenosidimutans</name>
    <dbReference type="NCBI Taxonomy" id="687845"/>
    <lineage>
        <taxon>Bacteria</taxon>
        <taxon>Pseudomonadati</taxon>
        <taxon>Bacteroidota</taxon>
        <taxon>Sphingobacteriia</taxon>
        <taxon>Sphingobacteriales</taxon>
        <taxon>Sphingobacteriaceae</taxon>
        <taxon>Sphingobacterium</taxon>
    </lineage>
</organism>
<evidence type="ECO:0000313" key="2">
    <source>
        <dbReference type="Proteomes" id="UP001500167"/>
    </source>
</evidence>
<name>A0ABP8AI99_9SPHI</name>
<dbReference type="RefSeq" id="WP_257096448.1">
    <property type="nucleotide sequence ID" value="NZ_BAAAZK010000008.1"/>
</dbReference>
<comment type="caution">
    <text evidence="1">The sequence shown here is derived from an EMBL/GenBank/DDBJ whole genome shotgun (WGS) entry which is preliminary data.</text>
</comment>